<gene>
    <name evidence="2" type="ORF">Tco_0706238</name>
</gene>
<dbReference type="EMBL" id="BQNB010010151">
    <property type="protein sequence ID" value="GJS73397.1"/>
    <property type="molecule type" value="Genomic_DNA"/>
</dbReference>
<reference evidence="2" key="2">
    <citation type="submission" date="2022-01" db="EMBL/GenBank/DDBJ databases">
        <authorList>
            <person name="Yamashiro T."/>
            <person name="Shiraishi A."/>
            <person name="Satake H."/>
            <person name="Nakayama K."/>
        </authorList>
    </citation>
    <scope>NUCLEOTIDE SEQUENCE</scope>
</reference>
<protein>
    <submittedName>
        <fullName evidence="2">Uncharacterized protein</fullName>
    </submittedName>
</protein>
<comment type="caution">
    <text evidence="2">The sequence shown here is derived from an EMBL/GenBank/DDBJ whole genome shotgun (WGS) entry which is preliminary data.</text>
</comment>
<feature type="compositionally biased region" description="Basic and acidic residues" evidence="1">
    <location>
        <begin position="30"/>
        <end position="53"/>
    </location>
</feature>
<feature type="region of interest" description="Disordered" evidence="1">
    <location>
        <begin position="1"/>
        <end position="53"/>
    </location>
</feature>
<dbReference type="Proteomes" id="UP001151760">
    <property type="component" value="Unassembled WGS sequence"/>
</dbReference>
<sequence length="143" mass="15309">MGSNTIDTTEENNVEGGFNSNSGVVRGHLCGKDVSNDNPTKGDSKHIEIEPESEGKGDKFIFDSLAIGVTGLIFSHDGDGNHGGDGSDDVEEVVIEKVAPDVDISQSKPVVTVSATEKDPKSYFREGSHGTKETFKFKCFQTQ</sequence>
<reference evidence="2" key="1">
    <citation type="journal article" date="2022" name="Int. J. Mol. Sci.">
        <title>Draft Genome of Tanacetum Coccineum: Genomic Comparison of Closely Related Tanacetum-Family Plants.</title>
        <authorList>
            <person name="Yamashiro T."/>
            <person name="Shiraishi A."/>
            <person name="Nakayama K."/>
            <person name="Satake H."/>
        </authorList>
    </citation>
    <scope>NUCLEOTIDE SEQUENCE</scope>
</reference>
<name>A0ABQ4Y7Q9_9ASTR</name>
<proteinExistence type="predicted"/>
<evidence type="ECO:0000313" key="2">
    <source>
        <dbReference type="EMBL" id="GJS73397.1"/>
    </source>
</evidence>
<evidence type="ECO:0000313" key="3">
    <source>
        <dbReference type="Proteomes" id="UP001151760"/>
    </source>
</evidence>
<organism evidence="2 3">
    <name type="scientific">Tanacetum coccineum</name>
    <dbReference type="NCBI Taxonomy" id="301880"/>
    <lineage>
        <taxon>Eukaryota</taxon>
        <taxon>Viridiplantae</taxon>
        <taxon>Streptophyta</taxon>
        <taxon>Embryophyta</taxon>
        <taxon>Tracheophyta</taxon>
        <taxon>Spermatophyta</taxon>
        <taxon>Magnoliopsida</taxon>
        <taxon>eudicotyledons</taxon>
        <taxon>Gunneridae</taxon>
        <taxon>Pentapetalae</taxon>
        <taxon>asterids</taxon>
        <taxon>campanulids</taxon>
        <taxon>Asterales</taxon>
        <taxon>Asteraceae</taxon>
        <taxon>Asteroideae</taxon>
        <taxon>Anthemideae</taxon>
        <taxon>Anthemidinae</taxon>
        <taxon>Tanacetum</taxon>
    </lineage>
</organism>
<accession>A0ABQ4Y7Q9</accession>
<evidence type="ECO:0000256" key="1">
    <source>
        <dbReference type="SAM" id="MobiDB-lite"/>
    </source>
</evidence>
<keyword evidence="3" id="KW-1185">Reference proteome</keyword>